<dbReference type="Pfam" id="PF09334">
    <property type="entry name" value="tRNA-synt_1g"/>
    <property type="match status" value="1"/>
</dbReference>
<dbReference type="InterPro" id="IPR023458">
    <property type="entry name" value="Met-tRNA_ligase_1"/>
</dbReference>
<feature type="domain" description="Methionyl/Leucyl tRNA synthetase" evidence="7">
    <location>
        <begin position="51"/>
        <end position="108"/>
    </location>
</feature>
<dbReference type="SUPFAM" id="SSF52374">
    <property type="entry name" value="Nucleotidylyl transferase"/>
    <property type="match status" value="1"/>
</dbReference>
<reference evidence="8" key="1">
    <citation type="submission" date="2021-06" db="EMBL/GenBank/DDBJ databases">
        <authorList>
            <person name="Kallberg Y."/>
            <person name="Tangrot J."/>
            <person name="Rosling A."/>
        </authorList>
    </citation>
    <scope>NUCLEOTIDE SEQUENCE</scope>
    <source>
        <strain evidence="8">FL966</strain>
    </source>
</reference>
<evidence type="ECO:0000256" key="1">
    <source>
        <dbReference type="ARBA" id="ARBA00005594"/>
    </source>
</evidence>
<evidence type="ECO:0000313" key="9">
    <source>
        <dbReference type="Proteomes" id="UP000789759"/>
    </source>
</evidence>
<dbReference type="PANTHER" id="PTHR45765">
    <property type="entry name" value="METHIONINE--TRNA LIGASE"/>
    <property type="match status" value="1"/>
</dbReference>
<gene>
    <name evidence="8" type="ORF">CPELLU_LOCUS20500</name>
</gene>
<dbReference type="Gene3D" id="3.40.50.620">
    <property type="entry name" value="HUPs"/>
    <property type="match status" value="2"/>
</dbReference>
<dbReference type="Proteomes" id="UP000789759">
    <property type="component" value="Unassembled WGS sequence"/>
</dbReference>
<keyword evidence="5" id="KW-0648">Protein biosynthesis</keyword>
<keyword evidence="6" id="KW-0030">Aminoacyl-tRNA synthetase</keyword>
<dbReference type="GO" id="GO:0005829">
    <property type="term" value="C:cytosol"/>
    <property type="evidence" value="ECO:0007669"/>
    <property type="project" value="TreeGrafter"/>
</dbReference>
<keyword evidence="9" id="KW-1185">Reference proteome</keyword>
<evidence type="ECO:0000256" key="5">
    <source>
        <dbReference type="ARBA" id="ARBA00022917"/>
    </source>
</evidence>
<evidence type="ECO:0000256" key="3">
    <source>
        <dbReference type="ARBA" id="ARBA00022741"/>
    </source>
</evidence>
<evidence type="ECO:0000256" key="4">
    <source>
        <dbReference type="ARBA" id="ARBA00022840"/>
    </source>
</evidence>
<name>A0A9N9PHZ3_9GLOM</name>
<protein>
    <submittedName>
        <fullName evidence="8">20775_t:CDS:1</fullName>
    </submittedName>
</protein>
<keyword evidence="2" id="KW-0436">Ligase</keyword>
<keyword evidence="3" id="KW-0547">Nucleotide-binding</keyword>
<organism evidence="8 9">
    <name type="scientific">Cetraspora pellucida</name>
    <dbReference type="NCBI Taxonomy" id="1433469"/>
    <lineage>
        <taxon>Eukaryota</taxon>
        <taxon>Fungi</taxon>
        <taxon>Fungi incertae sedis</taxon>
        <taxon>Mucoromycota</taxon>
        <taxon>Glomeromycotina</taxon>
        <taxon>Glomeromycetes</taxon>
        <taxon>Diversisporales</taxon>
        <taxon>Gigasporaceae</taxon>
        <taxon>Cetraspora</taxon>
    </lineage>
</organism>
<dbReference type="GO" id="GO:0006431">
    <property type="term" value="P:methionyl-tRNA aminoacylation"/>
    <property type="evidence" value="ECO:0007669"/>
    <property type="project" value="TreeGrafter"/>
</dbReference>
<dbReference type="OrthoDB" id="5844513at2759"/>
<comment type="similarity">
    <text evidence="1">Belongs to the class-I aminoacyl-tRNA synthetase family.</text>
</comment>
<dbReference type="InterPro" id="IPR015413">
    <property type="entry name" value="Methionyl/Leucyl_tRNA_Synth"/>
</dbReference>
<proteinExistence type="inferred from homology"/>
<evidence type="ECO:0000256" key="2">
    <source>
        <dbReference type="ARBA" id="ARBA00022598"/>
    </source>
</evidence>
<dbReference type="EMBL" id="CAJVQA010062297">
    <property type="protein sequence ID" value="CAG8829482.1"/>
    <property type="molecule type" value="Genomic_DNA"/>
</dbReference>
<keyword evidence="4" id="KW-0067">ATP-binding</keyword>
<accession>A0A9N9PHZ3</accession>
<dbReference type="GO" id="GO:0004825">
    <property type="term" value="F:methionine-tRNA ligase activity"/>
    <property type="evidence" value="ECO:0007669"/>
    <property type="project" value="InterPro"/>
</dbReference>
<dbReference type="AlphaFoldDB" id="A0A9N9PHZ3"/>
<dbReference type="GO" id="GO:0005524">
    <property type="term" value="F:ATP binding"/>
    <property type="evidence" value="ECO:0007669"/>
    <property type="project" value="UniProtKB-KW"/>
</dbReference>
<dbReference type="PANTHER" id="PTHR45765:SF1">
    <property type="entry name" value="METHIONINE--TRNA LIGASE, CYTOPLASMIC"/>
    <property type="match status" value="1"/>
</dbReference>
<sequence length="145" mass="17275">MNEWEKWRKNPDQVKLYQFMWKDNIPFHTVMFPCSLLGTDEEWTLLHHITTTVFGDDAKDTEIPVSVWRYYLMSSRPETSDFIFTWKEFITRHNTELLANLENFVNCVMKFVTAKYDSTILSCDSESEQTLIKNINNLLTNILKH</sequence>
<evidence type="ECO:0000313" key="8">
    <source>
        <dbReference type="EMBL" id="CAG8829482.1"/>
    </source>
</evidence>
<evidence type="ECO:0000259" key="7">
    <source>
        <dbReference type="Pfam" id="PF09334"/>
    </source>
</evidence>
<dbReference type="InterPro" id="IPR014729">
    <property type="entry name" value="Rossmann-like_a/b/a_fold"/>
</dbReference>
<evidence type="ECO:0000256" key="6">
    <source>
        <dbReference type="ARBA" id="ARBA00023146"/>
    </source>
</evidence>
<dbReference type="GO" id="GO:0017101">
    <property type="term" value="C:aminoacyl-tRNA synthetase multienzyme complex"/>
    <property type="evidence" value="ECO:0007669"/>
    <property type="project" value="TreeGrafter"/>
</dbReference>
<comment type="caution">
    <text evidence="8">The sequence shown here is derived from an EMBL/GenBank/DDBJ whole genome shotgun (WGS) entry which is preliminary data.</text>
</comment>